<dbReference type="SUPFAM" id="SSF53383">
    <property type="entry name" value="PLP-dependent transferases"/>
    <property type="match status" value="1"/>
</dbReference>
<dbReference type="CDD" id="cd06453">
    <property type="entry name" value="SufS_like"/>
    <property type="match status" value="1"/>
</dbReference>
<dbReference type="InterPro" id="IPR015421">
    <property type="entry name" value="PyrdxlP-dep_Trfase_major"/>
</dbReference>
<accession>A0A382B4G1</accession>
<organism evidence="8">
    <name type="scientific">marine metagenome</name>
    <dbReference type="NCBI Taxonomy" id="408172"/>
    <lineage>
        <taxon>unclassified sequences</taxon>
        <taxon>metagenomes</taxon>
        <taxon>ecological metagenomes</taxon>
    </lineage>
</organism>
<name>A0A382B4G1_9ZZZZ</name>
<dbReference type="InterPro" id="IPR020578">
    <property type="entry name" value="Aminotrans_V_PyrdxlP_BS"/>
</dbReference>
<dbReference type="GO" id="GO:0006534">
    <property type="term" value="P:cysteine metabolic process"/>
    <property type="evidence" value="ECO:0007669"/>
    <property type="project" value="InterPro"/>
</dbReference>
<evidence type="ECO:0000256" key="1">
    <source>
        <dbReference type="ARBA" id="ARBA00001933"/>
    </source>
</evidence>
<dbReference type="Pfam" id="PF00266">
    <property type="entry name" value="Aminotran_5"/>
    <property type="match status" value="1"/>
</dbReference>
<dbReference type="GO" id="GO:0030170">
    <property type="term" value="F:pyridoxal phosphate binding"/>
    <property type="evidence" value="ECO:0007669"/>
    <property type="project" value="InterPro"/>
</dbReference>
<dbReference type="AlphaFoldDB" id="A0A382B4G1"/>
<evidence type="ECO:0000259" key="7">
    <source>
        <dbReference type="Pfam" id="PF00266"/>
    </source>
</evidence>
<dbReference type="InterPro" id="IPR015424">
    <property type="entry name" value="PyrdxlP-dep_Trfase"/>
</dbReference>
<comment type="catalytic activity">
    <reaction evidence="6">
        <text>(sulfur carrier)-H + L-cysteine = (sulfur carrier)-SH + L-alanine</text>
        <dbReference type="Rhea" id="RHEA:43892"/>
        <dbReference type="Rhea" id="RHEA-COMP:14737"/>
        <dbReference type="Rhea" id="RHEA-COMP:14739"/>
        <dbReference type="ChEBI" id="CHEBI:29917"/>
        <dbReference type="ChEBI" id="CHEBI:35235"/>
        <dbReference type="ChEBI" id="CHEBI:57972"/>
        <dbReference type="ChEBI" id="CHEBI:64428"/>
        <dbReference type="EC" id="2.8.1.7"/>
    </reaction>
</comment>
<dbReference type="GO" id="GO:0031071">
    <property type="term" value="F:cysteine desulfurase activity"/>
    <property type="evidence" value="ECO:0007669"/>
    <property type="project" value="UniProtKB-EC"/>
</dbReference>
<evidence type="ECO:0000313" key="8">
    <source>
        <dbReference type="EMBL" id="SVB08401.1"/>
    </source>
</evidence>
<comment type="cofactor">
    <cofactor evidence="1">
        <name>pyridoxal 5'-phosphate</name>
        <dbReference type="ChEBI" id="CHEBI:597326"/>
    </cofactor>
</comment>
<keyword evidence="4" id="KW-0808">Transferase</keyword>
<dbReference type="EC" id="2.8.1.7" evidence="3"/>
<comment type="similarity">
    <text evidence="2">Belongs to the class-V pyridoxal-phosphate-dependent aminotransferase family. Csd subfamily.</text>
</comment>
<sequence>QFPTLSLTMSDKPLVYLDSAATSQKPVRVIEALEAYYRESNSNVHRGIYELSRRATEAYEKSRNRMAQFIGATSPQEIIWTKGTTEGINLVANSWGMNNLSANDEILLTTMEHHSNIVPWQLVAERTGATIRYMEMDEQGRLNLDNLEELCGERTKIVACTQVSNSLGTINPLEQIIARARVVGALVLIDGAQAVPHQPVNVTELDCDFYVFSGHKMCGPTGIGVLWGREKHLDSMPPYQAGGEMIKVVQKHQSTWADLPHKFEAGTPNIAGAIVLATAVDFLEEVGFDAIKRHEDQLIGYALKRLRKVNNLRIFGPTNPDLRSSVISFQLGDIHALDVSTILDAEGIAIRVGHHCAQLAMEHLGVSVTARASFYLYNNYDDVDRLAEGLESVNRIFTP</sequence>
<dbReference type="EMBL" id="UINC01028064">
    <property type="protein sequence ID" value="SVB08401.1"/>
    <property type="molecule type" value="Genomic_DNA"/>
</dbReference>
<keyword evidence="5" id="KW-0663">Pyridoxal phosphate</keyword>
<dbReference type="InterPro" id="IPR010970">
    <property type="entry name" value="Cys_dSase_SufS"/>
</dbReference>
<evidence type="ECO:0000256" key="3">
    <source>
        <dbReference type="ARBA" id="ARBA00012239"/>
    </source>
</evidence>
<dbReference type="Gene3D" id="3.40.640.10">
    <property type="entry name" value="Type I PLP-dependent aspartate aminotransferase-like (Major domain)"/>
    <property type="match status" value="1"/>
</dbReference>
<dbReference type="PANTHER" id="PTHR43586">
    <property type="entry name" value="CYSTEINE DESULFURASE"/>
    <property type="match status" value="1"/>
</dbReference>
<evidence type="ECO:0000256" key="4">
    <source>
        <dbReference type="ARBA" id="ARBA00022679"/>
    </source>
</evidence>
<reference evidence="8" key="1">
    <citation type="submission" date="2018-05" db="EMBL/GenBank/DDBJ databases">
        <authorList>
            <person name="Lanie J.A."/>
            <person name="Ng W.-L."/>
            <person name="Kazmierczak K.M."/>
            <person name="Andrzejewski T.M."/>
            <person name="Davidsen T.M."/>
            <person name="Wayne K.J."/>
            <person name="Tettelin H."/>
            <person name="Glass J.I."/>
            <person name="Rusch D."/>
            <person name="Podicherti R."/>
            <person name="Tsui H.-C.T."/>
            <person name="Winkler M.E."/>
        </authorList>
    </citation>
    <scope>NUCLEOTIDE SEQUENCE</scope>
</reference>
<gene>
    <name evidence="8" type="ORF">METZ01_LOCUS161255</name>
</gene>
<dbReference type="InterPro" id="IPR000192">
    <property type="entry name" value="Aminotrans_V_dom"/>
</dbReference>
<evidence type="ECO:0000256" key="6">
    <source>
        <dbReference type="ARBA" id="ARBA00050776"/>
    </source>
</evidence>
<feature type="domain" description="Aminotransferase class V" evidence="7">
    <location>
        <begin position="15"/>
        <end position="386"/>
    </location>
</feature>
<feature type="non-terminal residue" evidence="8">
    <location>
        <position position="1"/>
    </location>
</feature>
<evidence type="ECO:0000256" key="2">
    <source>
        <dbReference type="ARBA" id="ARBA00010447"/>
    </source>
</evidence>
<dbReference type="Gene3D" id="3.90.1150.10">
    <property type="entry name" value="Aspartate Aminotransferase, domain 1"/>
    <property type="match status" value="1"/>
</dbReference>
<protein>
    <recommendedName>
        <fullName evidence="3">cysteine desulfurase</fullName>
        <ecNumber evidence="3">2.8.1.7</ecNumber>
    </recommendedName>
</protein>
<proteinExistence type="inferred from homology"/>
<dbReference type="PROSITE" id="PS00595">
    <property type="entry name" value="AA_TRANSFER_CLASS_5"/>
    <property type="match status" value="1"/>
</dbReference>
<dbReference type="NCBIfam" id="TIGR01979">
    <property type="entry name" value="sufS"/>
    <property type="match status" value="1"/>
</dbReference>
<dbReference type="InterPro" id="IPR015422">
    <property type="entry name" value="PyrdxlP-dep_Trfase_small"/>
</dbReference>
<evidence type="ECO:0000256" key="5">
    <source>
        <dbReference type="ARBA" id="ARBA00022898"/>
    </source>
</evidence>
<dbReference type="PANTHER" id="PTHR43586:SF8">
    <property type="entry name" value="CYSTEINE DESULFURASE 1, CHLOROPLASTIC"/>
    <property type="match status" value="1"/>
</dbReference>